<dbReference type="STRING" id="551991.SAMN05192529_109165"/>
<keyword evidence="5" id="KW-1185">Reference proteome</keyword>
<evidence type="ECO:0000256" key="1">
    <source>
        <dbReference type="ARBA" id="ARBA00009353"/>
    </source>
</evidence>
<dbReference type="PANTHER" id="PTHR11092:SF0">
    <property type="entry name" value="EPIMERASE FAMILY PROTEIN SDR39U1"/>
    <property type="match status" value="1"/>
</dbReference>
<dbReference type="InterPro" id="IPR001509">
    <property type="entry name" value="Epimerase_deHydtase"/>
</dbReference>
<dbReference type="InterPro" id="IPR013549">
    <property type="entry name" value="DUF1731"/>
</dbReference>
<reference evidence="4 5" key="1">
    <citation type="submission" date="2016-10" db="EMBL/GenBank/DDBJ databases">
        <authorList>
            <person name="de Groot N.N."/>
        </authorList>
    </citation>
    <scope>NUCLEOTIDE SEQUENCE [LARGE SCALE GENOMIC DNA]</scope>
    <source>
        <strain evidence="4 5">Vu-144</strain>
    </source>
</reference>
<dbReference type="InterPro" id="IPR036291">
    <property type="entry name" value="NAD(P)-bd_dom_sf"/>
</dbReference>
<evidence type="ECO:0000259" key="2">
    <source>
        <dbReference type="Pfam" id="PF01370"/>
    </source>
</evidence>
<proteinExistence type="inferred from homology"/>
<evidence type="ECO:0000313" key="4">
    <source>
        <dbReference type="EMBL" id="SEA17221.1"/>
    </source>
</evidence>
<dbReference type="Gene3D" id="3.40.50.720">
    <property type="entry name" value="NAD(P)-binding Rossmann-like Domain"/>
    <property type="match status" value="1"/>
</dbReference>
<dbReference type="OrthoDB" id="9801773at2"/>
<dbReference type="Pfam" id="PF08338">
    <property type="entry name" value="DUF1731"/>
    <property type="match status" value="1"/>
</dbReference>
<dbReference type="AlphaFoldDB" id="A0A1H3Z1A5"/>
<gene>
    <name evidence="4" type="ORF">SAMN05192529_109165</name>
</gene>
<feature type="domain" description="NAD-dependent epimerase/dehydratase" evidence="2">
    <location>
        <begin position="24"/>
        <end position="247"/>
    </location>
</feature>
<evidence type="ECO:0008006" key="6">
    <source>
        <dbReference type="Google" id="ProtNLM"/>
    </source>
</evidence>
<sequence length="336" mass="36830">MHTPVTDAAGNNQRHDQGLPVKKIVLAGGKGFIGSYLRIFYEKMGYQVIMLTRHPDPQQVAEAGSGYKEIAWSDEKGRLSALDGADLVVNLAGKSVNCRYTQKNKAEIFRSRLESTRLLGETILACQRPPAVWVNSSTATIYRHAEDSKMTEADGQTGMGFSVEVAKAWEQAFFSFQLPATRQAALRISIVLGPGGGALPPYINLVRYGAGGRQGSGRQRFSWIHIEDLARAVHFIEKEGLTGVFNLASPHAVVNKDFMGQLRAAVNQMEGFSLGRIMALPTPTPLLKLGAGLIGTSSELLLKSRWVFPENLLKSGFVFHYPELKGALQQILYGRQ</sequence>
<organism evidence="4 5">
    <name type="scientific">Arachidicoccus rhizosphaerae</name>
    <dbReference type="NCBI Taxonomy" id="551991"/>
    <lineage>
        <taxon>Bacteria</taxon>
        <taxon>Pseudomonadati</taxon>
        <taxon>Bacteroidota</taxon>
        <taxon>Chitinophagia</taxon>
        <taxon>Chitinophagales</taxon>
        <taxon>Chitinophagaceae</taxon>
        <taxon>Arachidicoccus</taxon>
    </lineage>
</organism>
<name>A0A1H3Z1A5_9BACT</name>
<feature type="domain" description="DUF1731" evidence="3">
    <location>
        <begin position="283"/>
        <end position="331"/>
    </location>
</feature>
<dbReference type="PANTHER" id="PTHR11092">
    <property type="entry name" value="SUGAR NUCLEOTIDE EPIMERASE RELATED"/>
    <property type="match status" value="1"/>
</dbReference>
<comment type="similarity">
    <text evidence="1">Belongs to the NAD(P)-dependent epimerase/dehydratase family. SDR39U1 subfamily.</text>
</comment>
<accession>A0A1H3Z1A5</accession>
<dbReference type="EMBL" id="FNQY01000009">
    <property type="protein sequence ID" value="SEA17221.1"/>
    <property type="molecule type" value="Genomic_DNA"/>
</dbReference>
<dbReference type="Pfam" id="PF01370">
    <property type="entry name" value="Epimerase"/>
    <property type="match status" value="1"/>
</dbReference>
<protein>
    <recommendedName>
        <fullName evidence="6">TIGR01777 family protein</fullName>
    </recommendedName>
</protein>
<evidence type="ECO:0000313" key="5">
    <source>
        <dbReference type="Proteomes" id="UP000199041"/>
    </source>
</evidence>
<dbReference type="SUPFAM" id="SSF51735">
    <property type="entry name" value="NAD(P)-binding Rossmann-fold domains"/>
    <property type="match status" value="1"/>
</dbReference>
<dbReference type="NCBIfam" id="TIGR01777">
    <property type="entry name" value="yfcH"/>
    <property type="match status" value="1"/>
</dbReference>
<dbReference type="RefSeq" id="WP_091397313.1">
    <property type="nucleotide sequence ID" value="NZ_FNQY01000009.1"/>
</dbReference>
<dbReference type="Proteomes" id="UP000199041">
    <property type="component" value="Unassembled WGS sequence"/>
</dbReference>
<dbReference type="InterPro" id="IPR010099">
    <property type="entry name" value="SDR39U1"/>
</dbReference>
<evidence type="ECO:0000259" key="3">
    <source>
        <dbReference type="Pfam" id="PF08338"/>
    </source>
</evidence>